<dbReference type="AlphaFoldDB" id="A0A2N0Z4B0"/>
<feature type="domain" description="ABC transmembrane type-1" evidence="8">
    <location>
        <begin position="95"/>
        <end position="300"/>
    </location>
</feature>
<evidence type="ECO:0000313" key="9">
    <source>
        <dbReference type="EMBL" id="PKG24352.1"/>
    </source>
</evidence>
<comment type="similarity">
    <text evidence="7">Belongs to the binding-protein-dependent transport system permease family.</text>
</comment>
<evidence type="ECO:0000256" key="5">
    <source>
        <dbReference type="ARBA" id="ARBA00022989"/>
    </source>
</evidence>
<feature type="transmembrane region" description="Helical" evidence="7">
    <location>
        <begin position="284"/>
        <end position="307"/>
    </location>
</feature>
<evidence type="ECO:0000256" key="6">
    <source>
        <dbReference type="ARBA" id="ARBA00023136"/>
    </source>
</evidence>
<dbReference type="EMBL" id="PISE01000014">
    <property type="protein sequence ID" value="PKG24352.1"/>
    <property type="molecule type" value="Genomic_DNA"/>
</dbReference>
<reference evidence="9 10" key="1">
    <citation type="journal article" date="2003" name="Int. J. Syst. Evol. Microbiol.">
        <title>Bacillus nealsonii sp. nov., isolated from a spacecraft-assembly facility, whose spores are gamma-radiation resistant.</title>
        <authorList>
            <person name="Venkateswaran K."/>
            <person name="Kempf M."/>
            <person name="Chen F."/>
            <person name="Satomi M."/>
            <person name="Nicholson W."/>
            <person name="Kern R."/>
        </authorList>
    </citation>
    <scope>NUCLEOTIDE SEQUENCE [LARGE SCALE GENOMIC DNA]</scope>
    <source>
        <strain evidence="9 10">FO-92</strain>
    </source>
</reference>
<evidence type="ECO:0000256" key="3">
    <source>
        <dbReference type="ARBA" id="ARBA00022475"/>
    </source>
</evidence>
<dbReference type="InterPro" id="IPR035906">
    <property type="entry name" value="MetI-like_sf"/>
</dbReference>
<dbReference type="Gene3D" id="1.10.3720.10">
    <property type="entry name" value="MetI-like"/>
    <property type="match status" value="1"/>
</dbReference>
<feature type="transmembrane region" description="Helical" evidence="7">
    <location>
        <begin position="238"/>
        <end position="263"/>
    </location>
</feature>
<organism evidence="9 10">
    <name type="scientific">Niallia nealsonii</name>
    <dbReference type="NCBI Taxonomy" id="115979"/>
    <lineage>
        <taxon>Bacteria</taxon>
        <taxon>Bacillati</taxon>
        <taxon>Bacillota</taxon>
        <taxon>Bacilli</taxon>
        <taxon>Bacillales</taxon>
        <taxon>Bacillaceae</taxon>
        <taxon>Niallia</taxon>
    </lineage>
</organism>
<dbReference type="GO" id="GO:0005886">
    <property type="term" value="C:plasma membrane"/>
    <property type="evidence" value="ECO:0007669"/>
    <property type="project" value="UniProtKB-SubCell"/>
</dbReference>
<evidence type="ECO:0000256" key="4">
    <source>
        <dbReference type="ARBA" id="ARBA00022692"/>
    </source>
</evidence>
<protein>
    <submittedName>
        <fullName evidence="9">ABC transporter permease</fullName>
    </submittedName>
</protein>
<dbReference type="PANTHER" id="PTHR43163:SF6">
    <property type="entry name" value="DIPEPTIDE TRANSPORT SYSTEM PERMEASE PROTEIN DPPB-RELATED"/>
    <property type="match status" value="1"/>
</dbReference>
<dbReference type="Pfam" id="PF19300">
    <property type="entry name" value="BPD_transp_1_N"/>
    <property type="match status" value="1"/>
</dbReference>
<dbReference type="SUPFAM" id="SSF161098">
    <property type="entry name" value="MetI-like"/>
    <property type="match status" value="1"/>
</dbReference>
<dbReference type="CDD" id="cd06261">
    <property type="entry name" value="TM_PBP2"/>
    <property type="match status" value="1"/>
</dbReference>
<keyword evidence="2 7" id="KW-0813">Transport</keyword>
<evidence type="ECO:0000256" key="2">
    <source>
        <dbReference type="ARBA" id="ARBA00022448"/>
    </source>
</evidence>
<evidence type="ECO:0000259" key="8">
    <source>
        <dbReference type="PROSITE" id="PS50928"/>
    </source>
</evidence>
<keyword evidence="4 7" id="KW-0812">Transmembrane</keyword>
<comment type="subcellular location">
    <subcellularLocation>
        <location evidence="1 7">Cell membrane</location>
        <topology evidence="1 7">Multi-pass membrane protein</topology>
    </subcellularLocation>
</comment>
<dbReference type="Proteomes" id="UP000233375">
    <property type="component" value="Unassembled WGS sequence"/>
</dbReference>
<keyword evidence="3" id="KW-1003">Cell membrane</keyword>
<evidence type="ECO:0000256" key="7">
    <source>
        <dbReference type="RuleBase" id="RU363032"/>
    </source>
</evidence>
<dbReference type="InterPro" id="IPR045621">
    <property type="entry name" value="BPD_transp_1_N"/>
</dbReference>
<proteinExistence type="inferred from homology"/>
<comment type="caution">
    <text evidence="9">The sequence shown here is derived from an EMBL/GenBank/DDBJ whole genome shotgun (WGS) entry which is preliminary data.</text>
</comment>
<dbReference type="RefSeq" id="WP_101176476.1">
    <property type="nucleotide sequence ID" value="NZ_PISE01000014.1"/>
</dbReference>
<dbReference type="Pfam" id="PF00528">
    <property type="entry name" value="BPD_transp_1"/>
    <property type="match status" value="1"/>
</dbReference>
<gene>
    <name evidence="9" type="ORF">CWS01_06965</name>
</gene>
<dbReference type="PROSITE" id="PS50928">
    <property type="entry name" value="ABC_TM1"/>
    <property type="match status" value="1"/>
</dbReference>
<dbReference type="InterPro" id="IPR000515">
    <property type="entry name" value="MetI-like"/>
</dbReference>
<feature type="transmembrane region" description="Helical" evidence="7">
    <location>
        <begin position="182"/>
        <end position="201"/>
    </location>
</feature>
<accession>A0A2N0Z4B0</accession>
<name>A0A2N0Z4B0_9BACI</name>
<keyword evidence="5 7" id="KW-1133">Transmembrane helix</keyword>
<keyword evidence="6 7" id="KW-0472">Membrane</keyword>
<sequence>MIPFILKRCLFMIPTLLGVTIIVFLMLQIVPGDPVNSLLSPDATEADRKRIEHELGFDKPVAVQYVDWLGRTLEGDFGRSIIKQLDVNSLLFDAMKNTIVLAFGAALFSFLLSLVIGIYSAYYPKSWIAVFGNMIGLTGVSIPNFWAGLILIGIFSVELGWFPSAGMKSVGGGGVFDTISHLILPAIAVGMTTLGVMTRMIRSSVVDLLQKDFIITLQAKGTSSFTVLLHVLKNCTPTILTVAGLQVGYLIGGSVLVETVFAWPGVGQLIYQAISQRDFPIIQAGVLVISIMFVLINLIVDILHAVIDPRIRHA</sequence>
<evidence type="ECO:0000313" key="10">
    <source>
        <dbReference type="Proteomes" id="UP000233375"/>
    </source>
</evidence>
<keyword evidence="10" id="KW-1185">Reference proteome</keyword>
<feature type="transmembrane region" description="Helical" evidence="7">
    <location>
        <begin position="134"/>
        <end position="162"/>
    </location>
</feature>
<feature type="transmembrane region" description="Helical" evidence="7">
    <location>
        <begin position="9"/>
        <end position="30"/>
    </location>
</feature>
<dbReference type="GO" id="GO:0071916">
    <property type="term" value="F:dipeptide transmembrane transporter activity"/>
    <property type="evidence" value="ECO:0007669"/>
    <property type="project" value="TreeGrafter"/>
</dbReference>
<dbReference type="PANTHER" id="PTHR43163">
    <property type="entry name" value="DIPEPTIDE TRANSPORT SYSTEM PERMEASE PROTEIN DPPB-RELATED"/>
    <property type="match status" value="1"/>
</dbReference>
<feature type="transmembrane region" description="Helical" evidence="7">
    <location>
        <begin position="99"/>
        <end position="122"/>
    </location>
</feature>
<evidence type="ECO:0000256" key="1">
    <source>
        <dbReference type="ARBA" id="ARBA00004651"/>
    </source>
</evidence>